<dbReference type="InterPro" id="IPR003661">
    <property type="entry name" value="HisK_dim/P_dom"/>
</dbReference>
<proteinExistence type="predicted"/>
<dbReference type="SMART" id="SM00387">
    <property type="entry name" value="HATPase_c"/>
    <property type="match status" value="1"/>
</dbReference>
<feature type="transmembrane region" description="Helical" evidence="11">
    <location>
        <begin position="6"/>
        <end position="26"/>
    </location>
</feature>
<reference evidence="13 14" key="1">
    <citation type="submission" date="2016-10" db="EMBL/GenBank/DDBJ databases">
        <authorList>
            <person name="de Groot N.N."/>
        </authorList>
    </citation>
    <scope>NUCLEOTIDE SEQUENCE [LARGE SCALE GENOMIC DNA]</scope>
    <source>
        <strain evidence="13 14">LMG 24775</strain>
    </source>
</reference>
<protein>
    <recommendedName>
        <fullName evidence="3">histidine kinase</fullName>
        <ecNumber evidence="3">2.7.13.3</ecNumber>
    </recommendedName>
</protein>
<dbReference type="AlphaFoldDB" id="A0A1H3H454"/>
<comment type="subcellular location">
    <subcellularLocation>
        <location evidence="2">Membrane</location>
    </subcellularLocation>
</comment>
<dbReference type="GO" id="GO:0016020">
    <property type="term" value="C:membrane"/>
    <property type="evidence" value="ECO:0007669"/>
    <property type="project" value="UniProtKB-SubCell"/>
</dbReference>
<sequence>MRLGLRLFFAFFVINGLAAFFVLRVFMVEVKPSVRKVTEDTLVETAYALAALASDDMASGVLQQSPADSRFAHHMQAYANQTVKVWIWDTRKTSLDMRVTITDQQGLVLFDSAGLDQGADYSRWRDVHRTLRGEYGARTTREVQNDEASSVMYVSAPIMVEGRIAGVLTASKPAHSVQKIVDSAESKMLRGGLLFLLLSAGVGFAVTWWLVIHVRRLRSYAQQVQAPTLNEAASPTTAPPMPEAPRMPGELGELARAMENMRSRLEGRDYIEGYVRALTHELKSPVAAIRGAGELLQEDLPAADRELFARQVVDQCQRLQNLVDQLLRLSQLEQRRALHPHTACSLQACAEQAMAQVHSAAHQRRIQLVLHGQDSSGPWEQDLVVLALSNLLSNAIDFAPEGSSIHVDLEPGRVSVRDHGPGVPEALLGRLGERFFTTPRPNGERSGTGLGLSIVLRIMLLHGGSMQATNAQPGLRVTLNWPLRAP</sequence>
<comment type="catalytic activity">
    <reaction evidence="1">
        <text>ATP + protein L-histidine = ADP + protein N-phospho-L-histidine.</text>
        <dbReference type="EC" id="2.7.13.3"/>
    </reaction>
</comment>
<dbReference type="PANTHER" id="PTHR45436">
    <property type="entry name" value="SENSOR HISTIDINE KINASE YKOH"/>
    <property type="match status" value="1"/>
</dbReference>
<dbReference type="Gene3D" id="3.30.565.10">
    <property type="entry name" value="Histidine kinase-like ATPase, C-terminal domain"/>
    <property type="match status" value="1"/>
</dbReference>
<dbReference type="GeneID" id="94690572"/>
<evidence type="ECO:0000313" key="13">
    <source>
        <dbReference type="EMBL" id="SDY10241.1"/>
    </source>
</evidence>
<keyword evidence="9" id="KW-0902">Two-component regulatory system</keyword>
<evidence type="ECO:0000256" key="9">
    <source>
        <dbReference type="ARBA" id="ARBA00023012"/>
    </source>
</evidence>
<dbReference type="CDD" id="cd00075">
    <property type="entry name" value="HATPase"/>
    <property type="match status" value="1"/>
</dbReference>
<dbReference type="PROSITE" id="PS50109">
    <property type="entry name" value="HIS_KIN"/>
    <property type="match status" value="1"/>
</dbReference>
<dbReference type="Pfam" id="PF00512">
    <property type="entry name" value="HisKA"/>
    <property type="match status" value="1"/>
</dbReference>
<dbReference type="PANTHER" id="PTHR45436:SF10">
    <property type="entry name" value="HISTIDINE KINASE"/>
    <property type="match status" value="1"/>
</dbReference>
<name>A0A1H3H454_9BURK</name>
<evidence type="ECO:0000256" key="10">
    <source>
        <dbReference type="ARBA" id="ARBA00023136"/>
    </source>
</evidence>
<dbReference type="CDD" id="cd00082">
    <property type="entry name" value="HisKA"/>
    <property type="match status" value="1"/>
</dbReference>
<dbReference type="SMART" id="SM00388">
    <property type="entry name" value="HisKA"/>
    <property type="match status" value="1"/>
</dbReference>
<evidence type="ECO:0000256" key="3">
    <source>
        <dbReference type="ARBA" id="ARBA00012438"/>
    </source>
</evidence>
<keyword evidence="10 11" id="KW-0472">Membrane</keyword>
<accession>A0A1H3H454</accession>
<feature type="domain" description="Histidine kinase" evidence="12">
    <location>
        <begin position="277"/>
        <end position="485"/>
    </location>
</feature>
<dbReference type="Proteomes" id="UP000183417">
    <property type="component" value="Unassembled WGS sequence"/>
</dbReference>
<evidence type="ECO:0000313" key="14">
    <source>
        <dbReference type="Proteomes" id="UP000183417"/>
    </source>
</evidence>
<dbReference type="InterPro" id="IPR003594">
    <property type="entry name" value="HATPase_dom"/>
</dbReference>
<dbReference type="InterPro" id="IPR004358">
    <property type="entry name" value="Sig_transdc_His_kin-like_C"/>
</dbReference>
<dbReference type="NCBIfam" id="NF008312">
    <property type="entry name" value="PRK11100.1"/>
    <property type="match status" value="1"/>
</dbReference>
<keyword evidence="6 11" id="KW-0812">Transmembrane</keyword>
<evidence type="ECO:0000256" key="6">
    <source>
        <dbReference type="ARBA" id="ARBA00022692"/>
    </source>
</evidence>
<evidence type="ECO:0000256" key="7">
    <source>
        <dbReference type="ARBA" id="ARBA00022777"/>
    </source>
</evidence>
<evidence type="ECO:0000256" key="1">
    <source>
        <dbReference type="ARBA" id="ARBA00000085"/>
    </source>
</evidence>
<evidence type="ECO:0000256" key="8">
    <source>
        <dbReference type="ARBA" id="ARBA00022989"/>
    </source>
</evidence>
<keyword evidence="4" id="KW-0597">Phosphoprotein</keyword>
<evidence type="ECO:0000256" key="4">
    <source>
        <dbReference type="ARBA" id="ARBA00022553"/>
    </source>
</evidence>
<dbReference type="EC" id="2.7.13.3" evidence="3"/>
<dbReference type="InterPro" id="IPR050428">
    <property type="entry name" value="TCS_sensor_his_kinase"/>
</dbReference>
<keyword evidence="7 13" id="KW-0418">Kinase</keyword>
<organism evidence="13 14">
    <name type="scientific">Delftia lacustris</name>
    <dbReference type="NCBI Taxonomy" id="558537"/>
    <lineage>
        <taxon>Bacteria</taxon>
        <taxon>Pseudomonadati</taxon>
        <taxon>Pseudomonadota</taxon>
        <taxon>Betaproteobacteria</taxon>
        <taxon>Burkholderiales</taxon>
        <taxon>Comamonadaceae</taxon>
        <taxon>Delftia</taxon>
    </lineage>
</organism>
<dbReference type="InterPro" id="IPR036890">
    <property type="entry name" value="HATPase_C_sf"/>
</dbReference>
<dbReference type="SUPFAM" id="SSF47384">
    <property type="entry name" value="Homodimeric domain of signal transducing histidine kinase"/>
    <property type="match status" value="1"/>
</dbReference>
<dbReference type="Gene3D" id="1.10.287.130">
    <property type="match status" value="1"/>
</dbReference>
<dbReference type="Pfam" id="PF02518">
    <property type="entry name" value="HATPase_c"/>
    <property type="match status" value="1"/>
</dbReference>
<dbReference type="PRINTS" id="PR00344">
    <property type="entry name" value="BCTRLSENSOR"/>
</dbReference>
<dbReference type="GO" id="GO:0000155">
    <property type="term" value="F:phosphorelay sensor kinase activity"/>
    <property type="evidence" value="ECO:0007669"/>
    <property type="project" value="InterPro"/>
</dbReference>
<dbReference type="Gene3D" id="6.10.340.10">
    <property type="match status" value="1"/>
</dbReference>
<keyword evidence="8 11" id="KW-1133">Transmembrane helix</keyword>
<dbReference type="EMBL" id="FNPE01000002">
    <property type="protein sequence ID" value="SDY10241.1"/>
    <property type="molecule type" value="Genomic_DNA"/>
</dbReference>
<dbReference type="InterPro" id="IPR036097">
    <property type="entry name" value="HisK_dim/P_sf"/>
</dbReference>
<dbReference type="InterPro" id="IPR003660">
    <property type="entry name" value="HAMP_dom"/>
</dbReference>
<evidence type="ECO:0000256" key="11">
    <source>
        <dbReference type="SAM" id="Phobius"/>
    </source>
</evidence>
<dbReference type="SMART" id="SM00304">
    <property type="entry name" value="HAMP"/>
    <property type="match status" value="1"/>
</dbReference>
<keyword evidence="5" id="KW-0808">Transferase</keyword>
<dbReference type="InterPro" id="IPR005467">
    <property type="entry name" value="His_kinase_dom"/>
</dbReference>
<evidence type="ECO:0000259" key="12">
    <source>
        <dbReference type="PROSITE" id="PS50109"/>
    </source>
</evidence>
<evidence type="ECO:0000256" key="2">
    <source>
        <dbReference type="ARBA" id="ARBA00004370"/>
    </source>
</evidence>
<gene>
    <name evidence="13" type="ORF">SAMN05421547_102480</name>
</gene>
<dbReference type="RefSeq" id="WP_074921101.1">
    <property type="nucleotide sequence ID" value="NZ_CP141274.1"/>
</dbReference>
<feature type="transmembrane region" description="Helical" evidence="11">
    <location>
        <begin position="193"/>
        <end position="212"/>
    </location>
</feature>
<dbReference type="SUPFAM" id="SSF55874">
    <property type="entry name" value="ATPase domain of HSP90 chaperone/DNA topoisomerase II/histidine kinase"/>
    <property type="match status" value="1"/>
</dbReference>
<evidence type="ECO:0000256" key="5">
    <source>
        <dbReference type="ARBA" id="ARBA00022679"/>
    </source>
</evidence>